<protein>
    <submittedName>
        <fullName evidence="1">Uncharacterized protein</fullName>
    </submittedName>
</protein>
<name>A0A6A5EPC8_PERFL</name>
<accession>A0A6A5EPC8</accession>
<proteinExistence type="predicted"/>
<comment type="caution">
    <text evidence="1">The sequence shown here is derived from an EMBL/GenBank/DDBJ whole genome shotgun (WGS) entry which is preliminary data.</text>
</comment>
<organism evidence="1 2">
    <name type="scientific">Perca fluviatilis</name>
    <name type="common">European perch</name>
    <dbReference type="NCBI Taxonomy" id="8168"/>
    <lineage>
        <taxon>Eukaryota</taxon>
        <taxon>Metazoa</taxon>
        <taxon>Chordata</taxon>
        <taxon>Craniata</taxon>
        <taxon>Vertebrata</taxon>
        <taxon>Euteleostomi</taxon>
        <taxon>Actinopterygii</taxon>
        <taxon>Neopterygii</taxon>
        <taxon>Teleostei</taxon>
        <taxon>Neoteleostei</taxon>
        <taxon>Acanthomorphata</taxon>
        <taxon>Eupercaria</taxon>
        <taxon>Perciformes</taxon>
        <taxon>Percoidei</taxon>
        <taxon>Percidae</taxon>
        <taxon>Percinae</taxon>
        <taxon>Perca</taxon>
    </lineage>
</organism>
<gene>
    <name evidence="1" type="ORF">PFLUV_G00137430</name>
</gene>
<dbReference type="EMBL" id="VHII01000011">
    <property type="protein sequence ID" value="KAF1383976.1"/>
    <property type="molecule type" value="Genomic_DNA"/>
</dbReference>
<sequence>MEFLADITECITPARPIPSPPPFTTPRAPLRLLLINRDVRAARGSCPRAEGAAAETRWLCAQEEQRRKAEAMQRRNEEGGRGIHSCVSCPAKRATAPLRKRRALLTRC</sequence>
<keyword evidence="2" id="KW-1185">Reference proteome</keyword>
<evidence type="ECO:0000313" key="1">
    <source>
        <dbReference type="EMBL" id="KAF1383976.1"/>
    </source>
</evidence>
<dbReference type="Proteomes" id="UP000465112">
    <property type="component" value="Chromosome 11"/>
</dbReference>
<reference evidence="1 2" key="1">
    <citation type="submission" date="2019-06" db="EMBL/GenBank/DDBJ databases">
        <title>A chromosome-scale genome assembly of the European perch, Perca fluviatilis.</title>
        <authorList>
            <person name="Roques C."/>
            <person name="Zahm M."/>
            <person name="Cabau C."/>
            <person name="Klopp C."/>
            <person name="Bouchez O."/>
            <person name="Donnadieu C."/>
            <person name="Kuhl H."/>
            <person name="Gislard M."/>
            <person name="Guendouz S."/>
            <person name="Journot L."/>
            <person name="Haffray P."/>
            <person name="Bestin A."/>
            <person name="Morvezen R."/>
            <person name="Feron R."/>
            <person name="Wen M."/>
            <person name="Jouanno E."/>
            <person name="Herpin A."/>
            <person name="Schartl M."/>
            <person name="Postlethwait J."/>
            <person name="Schaerlinger B."/>
            <person name="Chardard D."/>
            <person name="Lecocq T."/>
            <person name="Poncet C."/>
            <person name="Jaffrelo L."/>
            <person name="Lampietro C."/>
            <person name="Guiguen Y."/>
        </authorList>
    </citation>
    <scope>NUCLEOTIDE SEQUENCE [LARGE SCALE GENOMIC DNA]</scope>
    <source>
        <tissue evidence="1">Blood</tissue>
    </source>
</reference>
<dbReference type="AlphaFoldDB" id="A0A6A5EPC8"/>
<evidence type="ECO:0000313" key="2">
    <source>
        <dbReference type="Proteomes" id="UP000465112"/>
    </source>
</evidence>